<dbReference type="GO" id="GO:0008270">
    <property type="term" value="F:zinc ion binding"/>
    <property type="evidence" value="ECO:0007669"/>
    <property type="project" value="UniProtKB-KW"/>
</dbReference>
<keyword evidence="3" id="KW-0862">Zinc</keyword>
<dbReference type="InterPro" id="IPR057251">
    <property type="entry name" value="FP_C"/>
</dbReference>
<dbReference type="SUPFAM" id="SSF57903">
    <property type="entry name" value="FYVE/PHD zinc finger"/>
    <property type="match status" value="1"/>
</dbReference>
<organism evidence="7 8">
    <name type="scientific">Spodoptera exigua</name>
    <name type="common">Beet armyworm</name>
    <name type="synonym">Noctua fulgens</name>
    <dbReference type="NCBI Taxonomy" id="7107"/>
    <lineage>
        <taxon>Eukaryota</taxon>
        <taxon>Metazoa</taxon>
        <taxon>Ecdysozoa</taxon>
        <taxon>Arthropoda</taxon>
        <taxon>Hexapoda</taxon>
        <taxon>Insecta</taxon>
        <taxon>Pterygota</taxon>
        <taxon>Neoptera</taxon>
        <taxon>Endopterygota</taxon>
        <taxon>Lepidoptera</taxon>
        <taxon>Glossata</taxon>
        <taxon>Ditrysia</taxon>
        <taxon>Noctuoidea</taxon>
        <taxon>Noctuidae</taxon>
        <taxon>Amphipyrinae</taxon>
        <taxon>Spodoptera</taxon>
    </lineage>
</organism>
<dbReference type="AlphaFoldDB" id="A0A835L4S0"/>
<proteinExistence type="predicted"/>
<dbReference type="InterPro" id="IPR001965">
    <property type="entry name" value="Znf_PHD"/>
</dbReference>
<feature type="domain" description="PHD-type" evidence="6">
    <location>
        <begin position="1"/>
        <end position="55"/>
    </location>
</feature>
<evidence type="ECO:0000313" key="7">
    <source>
        <dbReference type="EMBL" id="KAF9416481.1"/>
    </source>
</evidence>
<evidence type="ECO:0000256" key="3">
    <source>
        <dbReference type="ARBA" id="ARBA00022833"/>
    </source>
</evidence>
<dbReference type="SMART" id="SM00249">
    <property type="entry name" value="PHD"/>
    <property type="match status" value="1"/>
</dbReference>
<dbReference type="InterPro" id="IPR011011">
    <property type="entry name" value="Znf_FYVE_PHD"/>
</dbReference>
<name>A0A835L4S0_SPOEX</name>
<dbReference type="PROSITE" id="PS50016">
    <property type="entry name" value="ZF_PHD_2"/>
    <property type="match status" value="1"/>
</dbReference>
<dbReference type="CDD" id="cd15489">
    <property type="entry name" value="PHD_SF"/>
    <property type="match status" value="1"/>
</dbReference>
<protein>
    <recommendedName>
        <fullName evidence="6">PHD-type domain-containing protein</fullName>
    </recommendedName>
</protein>
<keyword evidence="1" id="KW-0479">Metal-binding</keyword>
<dbReference type="Proteomes" id="UP000648187">
    <property type="component" value="Unassembled WGS sequence"/>
</dbReference>
<dbReference type="Pfam" id="PF00628">
    <property type="entry name" value="PHD"/>
    <property type="match status" value="1"/>
</dbReference>
<dbReference type="PROSITE" id="PS01359">
    <property type="entry name" value="ZF_PHD_1"/>
    <property type="match status" value="1"/>
</dbReference>
<sequence>MSICAACNDVVEKDYLECQRCSDRYHFLCLDISLDEGNKLLVANNKWICLSCSNKQPKSSDPVRPSTPTGLADITFNVTRRKVQNKLEIVQASTARMSDSVSRSDIREEMRSVMNEFMSEMRNTLNLELRELRDQISGFKDSLGFLSAQFDNLNSDVAAHNSTIKLLKNENEQLRSEVAVWSNRVRQMDQLSRSTNIELQCVPEHKAENVLCIVKQLGQVVKFPISDGDIAYCSRVAKSDPKSSRPRTILVKFSIPRIRDSLLAAAIQYNKDNPNKKLNTSTLGLDDKKIAIFVTENLTMENKNLHAATRLRAKELNYKFVWVRGGRVYVRKSIETEKVFIRNMDSLNKLT</sequence>
<keyword evidence="8" id="KW-1185">Reference proteome</keyword>
<evidence type="ECO:0000313" key="8">
    <source>
        <dbReference type="Proteomes" id="UP000648187"/>
    </source>
</evidence>
<accession>A0A835L4S0</accession>
<comment type="caution">
    <text evidence="7">The sequence shown here is derived from an EMBL/GenBank/DDBJ whole genome shotgun (WGS) entry which is preliminary data.</text>
</comment>
<evidence type="ECO:0000259" key="6">
    <source>
        <dbReference type="PROSITE" id="PS50016"/>
    </source>
</evidence>
<dbReference type="InterPro" id="IPR019787">
    <property type="entry name" value="Znf_PHD-finger"/>
</dbReference>
<evidence type="ECO:0000256" key="2">
    <source>
        <dbReference type="ARBA" id="ARBA00022771"/>
    </source>
</evidence>
<reference evidence="7" key="1">
    <citation type="submission" date="2020-08" db="EMBL/GenBank/DDBJ databases">
        <title>Spodoptera exigua strain:BAW_Kor-Di-RS1 Genome sequencing and assembly.</title>
        <authorList>
            <person name="Kim J."/>
            <person name="Nam H.Y."/>
            <person name="Kwon M."/>
            <person name="Choi J.H."/>
            <person name="Cho S.R."/>
            <person name="Kim G.-H."/>
        </authorList>
    </citation>
    <scope>NUCLEOTIDE SEQUENCE</scope>
    <source>
        <strain evidence="7">BAW_Kor-Di-RS1</strain>
        <tissue evidence="7">Whole-body</tissue>
    </source>
</reference>
<evidence type="ECO:0000256" key="5">
    <source>
        <dbReference type="SAM" id="Coils"/>
    </source>
</evidence>
<dbReference type="Gene3D" id="3.30.40.10">
    <property type="entry name" value="Zinc/RING finger domain, C3HC4 (zinc finger)"/>
    <property type="match status" value="1"/>
</dbReference>
<evidence type="ECO:0000256" key="4">
    <source>
        <dbReference type="PROSITE-ProRule" id="PRU00146"/>
    </source>
</evidence>
<gene>
    <name evidence="7" type="ORF">HW555_006148</name>
</gene>
<dbReference type="InterPro" id="IPR013083">
    <property type="entry name" value="Znf_RING/FYVE/PHD"/>
</dbReference>
<evidence type="ECO:0000256" key="1">
    <source>
        <dbReference type="ARBA" id="ARBA00022723"/>
    </source>
</evidence>
<keyword evidence="5" id="KW-0175">Coiled coil</keyword>
<dbReference type="Pfam" id="PF25298">
    <property type="entry name" value="Baculo_FP_2nd"/>
    <property type="match status" value="1"/>
</dbReference>
<dbReference type="EMBL" id="JACKWZ010000089">
    <property type="protein sequence ID" value="KAF9416481.1"/>
    <property type="molecule type" value="Genomic_DNA"/>
</dbReference>
<keyword evidence="2 4" id="KW-0863">Zinc-finger</keyword>
<dbReference type="InterPro" id="IPR019786">
    <property type="entry name" value="Zinc_finger_PHD-type_CS"/>
</dbReference>
<feature type="coiled-coil region" evidence="5">
    <location>
        <begin position="115"/>
        <end position="184"/>
    </location>
</feature>